<keyword evidence="1" id="KW-0812">Transmembrane</keyword>
<reference evidence="3" key="1">
    <citation type="journal article" date="2019" name="Int. J. Syst. Evol. Microbiol.">
        <title>The Global Catalogue of Microorganisms (GCM) 10K type strain sequencing project: providing services to taxonomists for standard genome sequencing and annotation.</title>
        <authorList>
            <consortium name="The Broad Institute Genomics Platform"/>
            <consortium name="The Broad Institute Genome Sequencing Center for Infectious Disease"/>
            <person name="Wu L."/>
            <person name="Ma J."/>
        </authorList>
    </citation>
    <scope>NUCLEOTIDE SEQUENCE [LARGE SCALE GENOMIC DNA]</scope>
    <source>
        <strain evidence="3">JCM 9458</strain>
    </source>
</reference>
<gene>
    <name evidence="2" type="ORF">GCM10020369_79230</name>
</gene>
<feature type="transmembrane region" description="Helical" evidence="1">
    <location>
        <begin position="124"/>
        <end position="153"/>
    </location>
</feature>
<dbReference type="Proteomes" id="UP001501676">
    <property type="component" value="Unassembled WGS sequence"/>
</dbReference>
<feature type="transmembrane region" description="Helical" evidence="1">
    <location>
        <begin position="266"/>
        <end position="284"/>
    </location>
</feature>
<feature type="transmembrane region" description="Helical" evidence="1">
    <location>
        <begin position="198"/>
        <end position="218"/>
    </location>
</feature>
<comment type="caution">
    <text evidence="2">The sequence shown here is derived from an EMBL/GenBank/DDBJ whole genome shotgun (WGS) entry which is preliminary data.</text>
</comment>
<keyword evidence="3" id="KW-1185">Reference proteome</keyword>
<organism evidence="2 3">
    <name type="scientific">Cryptosporangium minutisporangium</name>
    <dbReference type="NCBI Taxonomy" id="113569"/>
    <lineage>
        <taxon>Bacteria</taxon>
        <taxon>Bacillati</taxon>
        <taxon>Actinomycetota</taxon>
        <taxon>Actinomycetes</taxon>
        <taxon>Cryptosporangiales</taxon>
        <taxon>Cryptosporangiaceae</taxon>
        <taxon>Cryptosporangium</taxon>
    </lineage>
</organism>
<dbReference type="RefSeq" id="WP_345733479.1">
    <property type="nucleotide sequence ID" value="NZ_BAAAYN010000070.1"/>
</dbReference>
<dbReference type="Pfam" id="PF12679">
    <property type="entry name" value="ABC2_membrane_2"/>
    <property type="match status" value="1"/>
</dbReference>
<keyword evidence="1" id="KW-1133">Transmembrane helix</keyword>
<sequence>MSPASGVIHDLGYQRYTGPRLGRGYAFRTLYGHSLRTAFGLGRGVKAKIFSWSIIGLIAIVGIVCTAIEAQTGEAVMTGPQFVDNMATLTILLVAAIAPELTSRDQQTRVLGLYLARPVRRTDYALARMTGTITALWLVLAGPLALMFAGAALSNDKGASGIGDAGVDLAEGLAHAATQALVLGTISLLVASLIRRRAIAAAAVVAVFLVGLPAVGVADELSGSQGTNELVSMVSPPTALSYLGTWLYADGEWEFSTGDHVVHGPWLLVYTLVLIAVCAALLVARYRKVPA</sequence>
<proteinExistence type="predicted"/>
<feature type="transmembrane region" description="Helical" evidence="1">
    <location>
        <begin position="173"/>
        <end position="191"/>
    </location>
</feature>
<evidence type="ECO:0000256" key="1">
    <source>
        <dbReference type="SAM" id="Phobius"/>
    </source>
</evidence>
<accession>A0ABP6TAU1</accession>
<evidence type="ECO:0000313" key="2">
    <source>
        <dbReference type="EMBL" id="GAA3397802.1"/>
    </source>
</evidence>
<evidence type="ECO:0000313" key="3">
    <source>
        <dbReference type="Proteomes" id="UP001501676"/>
    </source>
</evidence>
<feature type="transmembrane region" description="Helical" evidence="1">
    <location>
        <begin position="49"/>
        <end position="70"/>
    </location>
</feature>
<protein>
    <submittedName>
        <fullName evidence="2">ABC transporter permease</fullName>
    </submittedName>
</protein>
<keyword evidence="1" id="KW-0472">Membrane</keyword>
<name>A0ABP6TAU1_9ACTN</name>
<dbReference type="EMBL" id="BAAAYN010000070">
    <property type="protein sequence ID" value="GAA3397802.1"/>
    <property type="molecule type" value="Genomic_DNA"/>
</dbReference>
<feature type="transmembrane region" description="Helical" evidence="1">
    <location>
        <begin position="82"/>
        <end position="103"/>
    </location>
</feature>